<protein>
    <submittedName>
        <fullName evidence="5">Multiple antibiotic resistance protein marA</fullName>
    </submittedName>
</protein>
<dbReference type="InterPro" id="IPR018060">
    <property type="entry name" value="HTH_AraC"/>
</dbReference>
<evidence type="ECO:0000259" key="4">
    <source>
        <dbReference type="PROSITE" id="PS01124"/>
    </source>
</evidence>
<evidence type="ECO:0000256" key="1">
    <source>
        <dbReference type="ARBA" id="ARBA00023015"/>
    </source>
</evidence>
<dbReference type="PROSITE" id="PS01124">
    <property type="entry name" value="HTH_ARAC_FAMILY_2"/>
    <property type="match status" value="1"/>
</dbReference>
<dbReference type="Gene3D" id="1.10.10.60">
    <property type="entry name" value="Homeodomain-like"/>
    <property type="match status" value="2"/>
</dbReference>
<dbReference type="InterPro" id="IPR009057">
    <property type="entry name" value="Homeodomain-like_sf"/>
</dbReference>
<dbReference type="PRINTS" id="PR00032">
    <property type="entry name" value="HTHARAC"/>
</dbReference>
<feature type="domain" description="HTH araC/xylS-type" evidence="4">
    <location>
        <begin position="142"/>
        <end position="240"/>
    </location>
</feature>
<dbReference type="PANTHER" id="PTHR43280">
    <property type="entry name" value="ARAC-FAMILY TRANSCRIPTIONAL REGULATOR"/>
    <property type="match status" value="1"/>
</dbReference>
<evidence type="ECO:0000256" key="2">
    <source>
        <dbReference type="ARBA" id="ARBA00023125"/>
    </source>
</evidence>
<dbReference type="OrthoDB" id="184994at2"/>
<dbReference type="SMART" id="SM00342">
    <property type="entry name" value="HTH_ARAC"/>
    <property type="match status" value="1"/>
</dbReference>
<name>A0A173R8I1_9FIRM</name>
<dbReference type="Proteomes" id="UP000095673">
    <property type="component" value="Unassembled WGS sequence"/>
</dbReference>
<dbReference type="AlphaFoldDB" id="A0A173R8I1"/>
<sequence length="246" mass="28468">MALSKEWYDAEFVNSESESLHRAPSIEYSFYNAVKTGDMEYVIKNCKEDAFIHLDGTGVLSRNTLQNIKYHFVVTTAMITRYCIDGGLEPEQAYRLSDFYILKMDSCSTVRQVADLHHEMAKDFTGKMVLQKKSSILSKPVTQCVDYIYSNIKERITIADLAAYTGLSESYLSRVFKQNLGVSISDYIREKKIEKATHLLKYSDKPIIDIANYLSFSSQSHFIQIFESFTGLTPKKYRDRYYKSMW</sequence>
<keyword evidence="1" id="KW-0805">Transcription regulation</keyword>
<keyword evidence="2" id="KW-0238">DNA-binding</keyword>
<dbReference type="GO" id="GO:0003700">
    <property type="term" value="F:DNA-binding transcription factor activity"/>
    <property type="evidence" value="ECO:0007669"/>
    <property type="project" value="InterPro"/>
</dbReference>
<dbReference type="Pfam" id="PF12833">
    <property type="entry name" value="HTH_18"/>
    <property type="match status" value="1"/>
</dbReference>
<accession>A0A173R8I1</accession>
<proteinExistence type="predicted"/>
<dbReference type="GO" id="GO:0043565">
    <property type="term" value="F:sequence-specific DNA binding"/>
    <property type="evidence" value="ECO:0007669"/>
    <property type="project" value="InterPro"/>
</dbReference>
<gene>
    <name evidence="5" type="primary">marA_1</name>
    <name evidence="5" type="ORF">ERS852580_00349</name>
</gene>
<dbReference type="InterPro" id="IPR020449">
    <property type="entry name" value="Tscrpt_reg_AraC-type_HTH"/>
</dbReference>
<reference evidence="5 6" key="1">
    <citation type="submission" date="2015-09" db="EMBL/GenBank/DDBJ databases">
        <authorList>
            <consortium name="Pathogen Informatics"/>
        </authorList>
    </citation>
    <scope>NUCLEOTIDE SEQUENCE [LARGE SCALE GENOMIC DNA]</scope>
    <source>
        <strain evidence="5 6">2789STDY5834968</strain>
    </source>
</reference>
<evidence type="ECO:0000313" key="5">
    <source>
        <dbReference type="EMBL" id="CUM74274.1"/>
    </source>
</evidence>
<evidence type="ECO:0000313" key="6">
    <source>
        <dbReference type="Proteomes" id="UP000095673"/>
    </source>
</evidence>
<organism evidence="5 6">
    <name type="scientific">Agathobacter rectalis</name>
    <dbReference type="NCBI Taxonomy" id="39491"/>
    <lineage>
        <taxon>Bacteria</taxon>
        <taxon>Bacillati</taxon>
        <taxon>Bacillota</taxon>
        <taxon>Clostridia</taxon>
        <taxon>Lachnospirales</taxon>
        <taxon>Lachnospiraceae</taxon>
        <taxon>Agathobacter</taxon>
    </lineage>
</organism>
<dbReference type="EMBL" id="CYXM01000001">
    <property type="protein sequence ID" value="CUM74274.1"/>
    <property type="molecule type" value="Genomic_DNA"/>
</dbReference>
<evidence type="ECO:0000256" key="3">
    <source>
        <dbReference type="ARBA" id="ARBA00023163"/>
    </source>
</evidence>
<dbReference type="RefSeq" id="WP_055236943.1">
    <property type="nucleotide sequence ID" value="NZ_CYXM01000001.1"/>
</dbReference>
<keyword evidence="3" id="KW-0804">Transcription</keyword>
<dbReference type="SUPFAM" id="SSF46689">
    <property type="entry name" value="Homeodomain-like"/>
    <property type="match status" value="2"/>
</dbReference>
<dbReference type="PANTHER" id="PTHR43280:SF34">
    <property type="entry name" value="ARAC-FAMILY TRANSCRIPTIONAL REGULATOR"/>
    <property type="match status" value="1"/>
</dbReference>